<evidence type="ECO:0000313" key="5">
    <source>
        <dbReference type="EMBL" id="PRY53128.1"/>
    </source>
</evidence>
<dbReference type="Pfam" id="PF06580">
    <property type="entry name" value="His_kinase"/>
    <property type="match status" value="1"/>
</dbReference>
<dbReference type="InterPro" id="IPR013783">
    <property type="entry name" value="Ig-like_fold"/>
</dbReference>
<protein>
    <submittedName>
        <fullName evidence="5">Two component regulator with propeller domain</fullName>
    </submittedName>
</protein>
<dbReference type="PANTHER" id="PTHR34220">
    <property type="entry name" value="SENSOR HISTIDINE KINASE YPDA"/>
    <property type="match status" value="1"/>
</dbReference>
<sequence length="978" mass="111106">MSKMKFNYLRLALIVLGLISCISGFSATLNFRHYSVNDGLANSTVYYIFQDSKDFIWIATESGVNRFDGNKFELFTMDNGLSDNEVLQIHEDSSGRIWFLTLNGKLSYFFNETFFNTTTDPWLKKSIGNGSLTSFYEDSLSRLWFSTNQNRLIQIDADRKIRIFSSSDHSLLNAFVTETPQKELIAFSEHSVFKLTREGFVRMPLKDFPSSPKAIFRDHERNKILFLSASGLMQYDGYTTKKAGDTQQKIPSVVSGLLMETNNTWIGTMGFGLIVYNNQSKLSEVHLKNLNISHILKDKQGNIWISTIGKGVYLLPYQRNFTRHITKSDGLSADAITSIAKTQDEILLGYSNGSLDILKGETVENILSQPPNNYDPVKKLYYQASSGSLWYASDNTLLKILSNGKRINLLNDPQWSRYALKSFSLNNKNSLAVALASGVYILKDEDTGQRAYSNLSSSSRVLGRAFAVHYDSDGNLWFSNIRGLHYLKGKNLIELYTKYPQLRHRITDIATLSDNTVLCSSYGFGIFVVKGGKLIKTITTSDGLPSNICKKLFVEGTNVWVVTGKGISKMSFQADIAKINNYDTEKGLLSNEINDIYVLKDTAYIASNTGLTIFKETASAKTTSLTPVIIRSVSVNNKLSSFEKIKHLSHRENNVSVTYISMDYANPKRVMYSYRTNLKEPWIETDEQTIEFSSLKPGRYNLEIRAKSMYTGWTNPTKIRLNIEQPLWMRWWFITLATAFVFFSLFLLMRKYYRVKQVKEKEKLVTKTRLISLEQQALQAMMNPHFIFNVMNSIQYFINTRDNAMANQVLTGFARLIRKNLDICNKSYISIEEEITYLGLYLSLEKLRFGEKMSYSITTHTDVDLANTYIPSMLLQPYVENAIWHGIMPMDDPGEIYVEIISAEDNLILTIRDNGIGINESLKSKSSDHISRGMQLTQQRIGLMNKISRSTMSISVSQQPTGGTIVTVTIPLKPFTHS</sequence>
<dbReference type="Gene3D" id="3.30.565.10">
    <property type="entry name" value="Histidine kinase-like ATPase, C-terminal domain"/>
    <property type="match status" value="1"/>
</dbReference>
<dbReference type="Proteomes" id="UP000238034">
    <property type="component" value="Unassembled WGS sequence"/>
</dbReference>
<keyword evidence="1" id="KW-0812">Transmembrane</keyword>
<dbReference type="PROSITE" id="PS51257">
    <property type="entry name" value="PROKAR_LIPOPROTEIN"/>
    <property type="match status" value="1"/>
</dbReference>
<dbReference type="SUPFAM" id="SSF63829">
    <property type="entry name" value="Calcium-dependent phosphotriesterase"/>
    <property type="match status" value="2"/>
</dbReference>
<dbReference type="OrthoDB" id="9809670at2"/>
<dbReference type="GO" id="GO:0016020">
    <property type="term" value="C:membrane"/>
    <property type="evidence" value="ECO:0007669"/>
    <property type="project" value="InterPro"/>
</dbReference>
<name>A0A2T0U5K4_9SPHI</name>
<dbReference type="EMBL" id="PVTH01000004">
    <property type="protein sequence ID" value="PRY53128.1"/>
    <property type="molecule type" value="Genomic_DNA"/>
</dbReference>
<evidence type="ECO:0000259" key="3">
    <source>
        <dbReference type="Pfam" id="PF06580"/>
    </source>
</evidence>
<dbReference type="InterPro" id="IPR050640">
    <property type="entry name" value="Bact_2-comp_sensor_kinase"/>
</dbReference>
<feature type="domain" description="Histidine kinase/HSP90-like ATPase" evidence="2">
    <location>
        <begin position="875"/>
        <end position="973"/>
    </location>
</feature>
<dbReference type="GO" id="GO:0000155">
    <property type="term" value="F:phosphorelay sensor kinase activity"/>
    <property type="evidence" value="ECO:0007669"/>
    <property type="project" value="InterPro"/>
</dbReference>
<evidence type="ECO:0000259" key="2">
    <source>
        <dbReference type="Pfam" id="PF02518"/>
    </source>
</evidence>
<dbReference type="InterPro" id="IPR011123">
    <property type="entry name" value="Y_Y_Y"/>
</dbReference>
<keyword evidence="1" id="KW-1133">Transmembrane helix</keyword>
<dbReference type="Gene3D" id="2.60.40.10">
    <property type="entry name" value="Immunoglobulins"/>
    <property type="match status" value="1"/>
</dbReference>
<comment type="caution">
    <text evidence="5">The sequence shown here is derived from an EMBL/GenBank/DDBJ whole genome shotgun (WGS) entry which is preliminary data.</text>
</comment>
<dbReference type="Pfam" id="PF02518">
    <property type="entry name" value="HATPase_c"/>
    <property type="match status" value="1"/>
</dbReference>
<dbReference type="InterPro" id="IPR010559">
    <property type="entry name" value="Sig_transdc_His_kin_internal"/>
</dbReference>
<organism evidence="5 6">
    <name type="scientific">Arcticibacter pallidicorallinus</name>
    <dbReference type="NCBI Taxonomy" id="1259464"/>
    <lineage>
        <taxon>Bacteria</taxon>
        <taxon>Pseudomonadati</taxon>
        <taxon>Bacteroidota</taxon>
        <taxon>Sphingobacteriia</taxon>
        <taxon>Sphingobacteriales</taxon>
        <taxon>Sphingobacteriaceae</taxon>
        <taxon>Arcticibacter</taxon>
    </lineage>
</organism>
<keyword evidence="6" id="KW-1185">Reference proteome</keyword>
<dbReference type="Pfam" id="PF07495">
    <property type="entry name" value="Y_Y_Y"/>
    <property type="match status" value="1"/>
</dbReference>
<evidence type="ECO:0000259" key="4">
    <source>
        <dbReference type="Pfam" id="PF07495"/>
    </source>
</evidence>
<dbReference type="AlphaFoldDB" id="A0A2T0U5K4"/>
<accession>A0A2T0U5K4</accession>
<evidence type="ECO:0000256" key="1">
    <source>
        <dbReference type="SAM" id="Phobius"/>
    </source>
</evidence>
<gene>
    <name evidence="5" type="ORF">B0I27_104137</name>
</gene>
<dbReference type="InterPro" id="IPR015943">
    <property type="entry name" value="WD40/YVTN_repeat-like_dom_sf"/>
</dbReference>
<dbReference type="InterPro" id="IPR003594">
    <property type="entry name" value="HATPase_dom"/>
</dbReference>
<dbReference type="InterPro" id="IPR011110">
    <property type="entry name" value="Reg_prop"/>
</dbReference>
<feature type="transmembrane region" description="Helical" evidence="1">
    <location>
        <begin position="728"/>
        <end position="749"/>
    </location>
</feature>
<dbReference type="PANTHER" id="PTHR34220:SF7">
    <property type="entry name" value="SENSOR HISTIDINE KINASE YPDA"/>
    <property type="match status" value="1"/>
</dbReference>
<keyword evidence="1" id="KW-0472">Membrane</keyword>
<dbReference type="SUPFAM" id="SSF55874">
    <property type="entry name" value="ATPase domain of HSP90 chaperone/DNA topoisomerase II/histidine kinase"/>
    <property type="match status" value="1"/>
</dbReference>
<feature type="domain" description="Signal transduction histidine kinase internal region" evidence="3">
    <location>
        <begin position="774"/>
        <end position="852"/>
    </location>
</feature>
<evidence type="ECO:0000313" key="6">
    <source>
        <dbReference type="Proteomes" id="UP000238034"/>
    </source>
</evidence>
<proteinExistence type="predicted"/>
<dbReference type="Gene3D" id="2.130.10.10">
    <property type="entry name" value="YVTN repeat-like/Quinoprotein amine dehydrogenase"/>
    <property type="match status" value="2"/>
</dbReference>
<reference evidence="5 6" key="1">
    <citation type="submission" date="2018-03" db="EMBL/GenBank/DDBJ databases">
        <title>Genomic Encyclopedia of Type Strains, Phase III (KMG-III): the genomes of soil and plant-associated and newly described type strains.</title>
        <authorList>
            <person name="Whitman W."/>
        </authorList>
    </citation>
    <scope>NUCLEOTIDE SEQUENCE [LARGE SCALE GENOMIC DNA]</scope>
    <source>
        <strain evidence="5 6">CGMCC 1.9313</strain>
    </source>
</reference>
<dbReference type="Pfam" id="PF07494">
    <property type="entry name" value="Reg_prop"/>
    <property type="match status" value="3"/>
</dbReference>
<dbReference type="InterPro" id="IPR036890">
    <property type="entry name" value="HATPase_C_sf"/>
</dbReference>
<feature type="domain" description="Two component regulator three Y" evidence="4">
    <location>
        <begin position="663"/>
        <end position="723"/>
    </location>
</feature>